<dbReference type="InterPro" id="IPR002126">
    <property type="entry name" value="Cadherin-like_dom"/>
</dbReference>
<dbReference type="GO" id="GO:0005509">
    <property type="term" value="F:calcium ion binding"/>
    <property type="evidence" value="ECO:0007669"/>
    <property type="project" value="InterPro"/>
</dbReference>
<dbReference type="GO" id="GO:0016020">
    <property type="term" value="C:membrane"/>
    <property type="evidence" value="ECO:0007669"/>
    <property type="project" value="InterPro"/>
</dbReference>
<dbReference type="PROSITE" id="PS51257">
    <property type="entry name" value="PROKAR_LIPOPROTEIN"/>
    <property type="match status" value="1"/>
</dbReference>
<protein>
    <recommendedName>
        <fullName evidence="1">Cadherin domain-containing protein</fullName>
    </recommendedName>
</protein>
<feature type="domain" description="Cadherin" evidence="1">
    <location>
        <begin position="135"/>
        <end position="225"/>
    </location>
</feature>
<evidence type="ECO:0000259" key="1">
    <source>
        <dbReference type="PROSITE" id="PS50268"/>
    </source>
</evidence>
<dbReference type="GO" id="GO:0007156">
    <property type="term" value="P:homophilic cell adhesion via plasma membrane adhesion molecules"/>
    <property type="evidence" value="ECO:0007669"/>
    <property type="project" value="InterPro"/>
</dbReference>
<dbReference type="Gene3D" id="2.60.40.10">
    <property type="entry name" value="Immunoglobulins"/>
    <property type="match status" value="1"/>
</dbReference>
<organism evidence="2 3">
    <name type="scientific">Salegentibacter holothuriorum</name>
    <dbReference type="NCBI Taxonomy" id="241145"/>
    <lineage>
        <taxon>Bacteria</taxon>
        <taxon>Pseudomonadati</taxon>
        <taxon>Bacteroidota</taxon>
        <taxon>Flavobacteriia</taxon>
        <taxon>Flavobacteriales</taxon>
        <taxon>Flavobacteriaceae</taxon>
        <taxon>Salegentibacter</taxon>
    </lineage>
</organism>
<dbReference type="Proteomes" id="UP000190230">
    <property type="component" value="Unassembled WGS sequence"/>
</dbReference>
<dbReference type="InterPro" id="IPR013783">
    <property type="entry name" value="Ig-like_fold"/>
</dbReference>
<proteinExistence type="predicted"/>
<accession>A0A1T5EN56</accession>
<dbReference type="RefSeq" id="WP_079722099.1">
    <property type="nucleotide sequence ID" value="NZ_FUYY01000012.1"/>
</dbReference>
<name>A0A1T5EN56_9FLAO</name>
<evidence type="ECO:0000313" key="2">
    <source>
        <dbReference type="EMBL" id="SKB85336.1"/>
    </source>
</evidence>
<dbReference type="OrthoDB" id="1037481at2"/>
<dbReference type="EMBL" id="FUYY01000012">
    <property type="protein sequence ID" value="SKB85336.1"/>
    <property type="molecule type" value="Genomic_DNA"/>
</dbReference>
<gene>
    <name evidence="2" type="ORF">SAMN05660776_0105</name>
</gene>
<reference evidence="3" key="1">
    <citation type="submission" date="2017-02" db="EMBL/GenBank/DDBJ databases">
        <authorList>
            <person name="Varghese N."/>
            <person name="Submissions S."/>
        </authorList>
    </citation>
    <scope>NUCLEOTIDE SEQUENCE [LARGE SCALE GENOMIC DNA]</scope>
    <source>
        <strain evidence="3">DSM 23405</strain>
    </source>
</reference>
<dbReference type="PROSITE" id="PS50268">
    <property type="entry name" value="CADHERIN_2"/>
    <property type="match status" value="1"/>
</dbReference>
<sequence>MKNKILLGVIFLILAVSCDTDDDNNLRVDSQPEFTMAETTISSLPGMDLSLKATINDPAGIKTVNIKYEPWDLDKTIIKDSLPNSYNLDYTFKVPESATENSEHIISVTSTNIGGVSTSTDFTVTLDLDVEAPKITIADPVDGGTVIIGNGDEIQFNITVSDNESLSEFSIESDDFIDIVEISGNSFTYENSLNIETTGAYTFTAIVTDAAGNTNSTNFTVNVFDELKFDKMYMTVVTSETQLTSDAFGVPAIMDGSSVEEEQGFVFTGRYYAAEPNTELRFIPQKTSFEPYTFGIDANEEGSLINGTSPEINPLILPEKGYYEVKIDLRDFTYNLTSYTPTDDTYDFVQIIATGMRVNGESTCNVDADDSFRCFHFSSGKALMQDEDNPYRFYATVEIFDEPDSEGANGMIMNSNKEGWAPFWRFDENRAVPQGGSTLTFPEESLDGTYQFIFDTHLNTVMITPIN</sequence>
<dbReference type="AlphaFoldDB" id="A0A1T5EN56"/>
<dbReference type="STRING" id="241145.SAMN05660776_0105"/>
<keyword evidence="3" id="KW-1185">Reference proteome</keyword>
<evidence type="ECO:0000313" key="3">
    <source>
        <dbReference type="Proteomes" id="UP000190230"/>
    </source>
</evidence>